<dbReference type="InterPro" id="IPR003446">
    <property type="entry name" value="Plasmid_replication_init_RepA"/>
</dbReference>
<dbReference type="Pfam" id="PF02387">
    <property type="entry name" value="IncFII_repA"/>
    <property type="match status" value="1"/>
</dbReference>
<dbReference type="AlphaFoldDB" id="A0A0E3KAP6"/>
<name>A0A0E3KAP6_SALTM</name>
<organism evidence="3">
    <name type="scientific">Salmonella typhimurium</name>
    <dbReference type="NCBI Taxonomy" id="90371"/>
    <lineage>
        <taxon>Bacteria</taxon>
        <taxon>Pseudomonadati</taxon>
        <taxon>Pseudomonadota</taxon>
        <taxon>Gammaproteobacteria</taxon>
        <taxon>Enterobacterales</taxon>
        <taxon>Enterobacteriaceae</taxon>
        <taxon>Salmonella</taxon>
    </lineage>
</organism>
<dbReference type="EMBL" id="KM406490">
    <property type="protein sequence ID" value="AKA86693.1"/>
    <property type="molecule type" value="Genomic_DNA"/>
</dbReference>
<dbReference type="NCBIfam" id="NF040977">
    <property type="entry name" value="RepA_IncFII_LM"/>
    <property type="match status" value="1"/>
</dbReference>
<evidence type="ECO:0000256" key="1">
    <source>
        <dbReference type="ARBA" id="ARBA00019152"/>
    </source>
</evidence>
<dbReference type="GO" id="GO:0006260">
    <property type="term" value="P:DNA replication"/>
    <property type="evidence" value="ECO:0007669"/>
    <property type="project" value="UniProtKB-KW"/>
</dbReference>
<proteinExistence type="predicted"/>
<keyword evidence="3" id="KW-0614">Plasmid</keyword>
<keyword evidence="2" id="KW-0235">DNA replication</keyword>
<sequence>MILFQNFGRLGIESGGANCPLAERIIANAYPIAIQPGQYVQGLVNQKNPYLQLSDIESVEGLSPEFISWLESQSPKESPLQLLLDEGTKPVRKTRRRRGTHSTACLCPEPSWYRPDNFKKLPGQLGHAYNRLVRRDRKTGALSLRMRISRHPYFVQLREQAGRKRDFRPEREKLLDAIVPLLVSTVDRATHIDTINLSKMAWQLSEKDSEGNVIRKVTVPRVCRLLQHMMEFGLLALPEGVTWDPFNRKWFPKHVVLTERLWKMIGVDLDKLYAEQAEQVAAEAAGWITRDEHGQAEEISVKAARRRWYEKMMHATLVRRREAALKGKREKKLKALAEQPYDDRAYAMSVHLIRTLPKDELHALSPEQFTQRVRSHLYQLDLGLERESGPPDYH</sequence>
<reference evidence="3" key="1">
    <citation type="journal article" date="2015" name="PLoS ONE">
        <title>Differentiation of IncL and IncM Plasmids Associated with the Spread of Clinically Relevant Antimicrobial Resistance.</title>
        <authorList>
            <person name="Carattoli A."/>
            <person name="Seiffert S.N."/>
            <person name="Schwendener S."/>
            <person name="Perreten V."/>
            <person name="Endimiani A."/>
        </authorList>
    </citation>
    <scope>NUCLEOTIDE SEQUENCE</scope>
    <source>
        <strain evidence="3">202</strain>
        <plasmid evidence="3">pSEM</plasmid>
    </source>
</reference>
<accession>A0A0E3KAP6</accession>
<geneLocation type="plasmid" evidence="3">
    <name>pSEM</name>
</geneLocation>
<protein>
    <recommendedName>
        <fullName evidence="1">Replication initiation protein</fullName>
    </recommendedName>
</protein>
<evidence type="ECO:0000313" key="3">
    <source>
        <dbReference type="EMBL" id="AKA86693.1"/>
    </source>
</evidence>
<dbReference type="GO" id="GO:0006276">
    <property type="term" value="P:plasmid maintenance"/>
    <property type="evidence" value="ECO:0007669"/>
    <property type="project" value="InterPro"/>
</dbReference>
<evidence type="ECO:0000256" key="2">
    <source>
        <dbReference type="ARBA" id="ARBA00022705"/>
    </source>
</evidence>